<dbReference type="InterPro" id="IPR035681">
    <property type="entry name" value="ComA-like_MBL"/>
</dbReference>
<reference evidence="4 5" key="1">
    <citation type="submission" date="2016-11" db="EMBL/GenBank/DDBJ databases">
        <authorList>
            <person name="Jaros S."/>
            <person name="Januszkiewicz K."/>
            <person name="Wedrychowicz H."/>
        </authorList>
    </citation>
    <scope>NUCLEOTIDE SEQUENCE [LARGE SCALE GENOMIC DNA]</scope>
    <source>
        <strain evidence="4 5">DSM 21864</strain>
    </source>
</reference>
<protein>
    <submittedName>
        <fullName evidence="4">Competence protein ComEC</fullName>
    </submittedName>
</protein>
<dbReference type="InterPro" id="IPR036866">
    <property type="entry name" value="RibonucZ/Hydroxyglut_hydro"/>
</dbReference>
<accession>A0A1M6P7Z5</accession>
<evidence type="ECO:0000313" key="5">
    <source>
        <dbReference type="Proteomes" id="UP000184080"/>
    </source>
</evidence>
<dbReference type="EMBL" id="FQZO01000014">
    <property type="protein sequence ID" value="SHK04091.1"/>
    <property type="molecule type" value="Genomic_DNA"/>
</dbReference>
<dbReference type="InterPro" id="IPR001279">
    <property type="entry name" value="Metallo-B-lactamas"/>
</dbReference>
<dbReference type="Proteomes" id="UP000184080">
    <property type="component" value="Unassembled WGS sequence"/>
</dbReference>
<proteinExistence type="predicted"/>
<feature type="chain" id="PRO_5009919999" evidence="2">
    <location>
        <begin position="24"/>
        <end position="325"/>
    </location>
</feature>
<dbReference type="Gene3D" id="3.60.15.10">
    <property type="entry name" value="Ribonuclease Z/Hydroxyacylglutathione hydrolase-like"/>
    <property type="match status" value="1"/>
</dbReference>
<evidence type="ECO:0000259" key="3">
    <source>
        <dbReference type="SMART" id="SM00849"/>
    </source>
</evidence>
<dbReference type="SMART" id="SM00849">
    <property type="entry name" value="Lactamase_B"/>
    <property type="match status" value="1"/>
</dbReference>
<dbReference type="CDD" id="cd07731">
    <property type="entry name" value="ComA-like_MBL-fold"/>
    <property type="match status" value="1"/>
</dbReference>
<organism evidence="4 5">
    <name type="scientific">Clostridium amylolyticum</name>
    <dbReference type="NCBI Taxonomy" id="1121298"/>
    <lineage>
        <taxon>Bacteria</taxon>
        <taxon>Bacillati</taxon>
        <taxon>Bacillota</taxon>
        <taxon>Clostridia</taxon>
        <taxon>Eubacteriales</taxon>
        <taxon>Clostridiaceae</taxon>
        <taxon>Clostridium</taxon>
    </lineage>
</organism>
<feature type="domain" description="Metallo-beta-lactamase" evidence="3">
    <location>
        <begin position="86"/>
        <end position="278"/>
    </location>
</feature>
<feature type="signal peptide" evidence="2">
    <location>
        <begin position="1"/>
        <end position="23"/>
    </location>
</feature>
<name>A0A1M6P7Z5_9CLOT</name>
<dbReference type="OrthoDB" id="9761531at2"/>
<evidence type="ECO:0000313" key="4">
    <source>
        <dbReference type="EMBL" id="SHK04091.1"/>
    </source>
</evidence>
<dbReference type="InterPro" id="IPR052159">
    <property type="entry name" value="Competence_DNA_uptake"/>
</dbReference>
<evidence type="ECO:0000256" key="2">
    <source>
        <dbReference type="SAM" id="SignalP"/>
    </source>
</evidence>
<dbReference type="PROSITE" id="PS51257">
    <property type="entry name" value="PROKAR_LIPOPROTEIN"/>
    <property type="match status" value="1"/>
</dbReference>
<dbReference type="RefSeq" id="WP_073012697.1">
    <property type="nucleotide sequence ID" value="NZ_FQZO01000014.1"/>
</dbReference>
<dbReference type="SUPFAM" id="SSF56281">
    <property type="entry name" value="Metallo-hydrolase/oxidoreductase"/>
    <property type="match status" value="1"/>
</dbReference>
<sequence>MRIIKNKILSIFLIIAVVFGATACSKPPKKEDVNEKITTVSEDKNKKGSEDKAEDKNKAGEENKDASKDKSSLNGKLAVHFIDVGQADSILIQQGEHSMLIDGGNNGDAPLVKDYISKQGVKKLDVVVGTHAHEDHIGALDDVIDAFPVGKVYFPKQVATTKTYEKFVNSVKNKGLKFTLPKVGSTFNLGDAVCSILAPNKDSYEGGNDYSIVIKLQYGNNSFLFTGDAETLGEKEILDKKLDVKADVLKVGHHGSKTSTSDGFLKAVAPKYAVISSETGNDYGHPHKVVMDRLNKAKIKIYRTDEQGTIKAVSDGNTIKFSTTK</sequence>
<keyword evidence="5" id="KW-1185">Reference proteome</keyword>
<dbReference type="PANTHER" id="PTHR30619:SF7">
    <property type="entry name" value="BETA-LACTAMASE DOMAIN PROTEIN"/>
    <property type="match status" value="1"/>
</dbReference>
<gene>
    <name evidence="4" type="ORF">SAMN05444401_0452</name>
</gene>
<dbReference type="PANTHER" id="PTHR30619">
    <property type="entry name" value="DNA INTERNALIZATION/COMPETENCE PROTEIN COMEC/REC2"/>
    <property type="match status" value="1"/>
</dbReference>
<dbReference type="Pfam" id="PF00753">
    <property type="entry name" value="Lactamase_B"/>
    <property type="match status" value="1"/>
</dbReference>
<feature type="compositionally biased region" description="Basic and acidic residues" evidence="1">
    <location>
        <begin position="28"/>
        <end position="71"/>
    </location>
</feature>
<evidence type="ECO:0000256" key="1">
    <source>
        <dbReference type="SAM" id="MobiDB-lite"/>
    </source>
</evidence>
<keyword evidence="2" id="KW-0732">Signal</keyword>
<dbReference type="STRING" id="1121298.SAMN05444401_0452"/>
<dbReference type="AlphaFoldDB" id="A0A1M6P7Z5"/>
<feature type="region of interest" description="Disordered" evidence="1">
    <location>
        <begin position="26"/>
        <end position="71"/>
    </location>
</feature>